<dbReference type="InterPro" id="IPR036388">
    <property type="entry name" value="WH-like_DNA-bd_sf"/>
</dbReference>
<dbReference type="CDD" id="cd18873">
    <property type="entry name" value="NUDIX_NadM_like"/>
    <property type="match status" value="1"/>
</dbReference>
<name>A0ABT6YKY8_9BACT</name>
<dbReference type="Proteomes" id="UP001236569">
    <property type="component" value="Unassembled WGS sequence"/>
</dbReference>
<dbReference type="RefSeq" id="WP_283369464.1">
    <property type="nucleotide sequence ID" value="NZ_JASHID010000004.1"/>
</dbReference>
<evidence type="ECO:0000259" key="1">
    <source>
        <dbReference type="PROSITE" id="PS51462"/>
    </source>
</evidence>
<sequence>MKRFDIENYIAQLSMDCVIFGYEEKTLKVLISKFKFGEESWVLPGGYIRKTESINGAAIRVLKERTGLENIYLEQFRVFGDDHRIVGHPFNAVMMDELPKFDAERFDPEVTAWMTGRFVCIGFYALVDIQKVSPKNGEFDERLEWRSIDDIPTMVYDHNEILRNGLESLRQNLDEKLIGFNLLPETFTMKEVQELYEAVYAKAFTASNFQKKILDLDVLERLEKKFTGAQNKAPYLYRFKNSIQVNF</sequence>
<dbReference type="Pfam" id="PF00293">
    <property type="entry name" value="NUDIX"/>
    <property type="match status" value="1"/>
</dbReference>
<dbReference type="PANTHER" id="PTHR43736">
    <property type="entry name" value="ADP-RIBOSE PYROPHOSPHATASE"/>
    <property type="match status" value="1"/>
</dbReference>
<reference evidence="2 3" key="1">
    <citation type="submission" date="2023-05" db="EMBL/GenBank/DDBJ databases">
        <title>Novel species of genus Flectobacillus isolated from stream in China.</title>
        <authorList>
            <person name="Lu H."/>
        </authorList>
    </citation>
    <scope>NUCLEOTIDE SEQUENCE [LARGE SCALE GENOMIC DNA]</scope>
    <source>
        <strain evidence="2 3">DC10W</strain>
    </source>
</reference>
<evidence type="ECO:0000313" key="2">
    <source>
        <dbReference type="EMBL" id="MDI9864257.1"/>
    </source>
</evidence>
<proteinExistence type="predicted"/>
<evidence type="ECO:0000313" key="3">
    <source>
        <dbReference type="Proteomes" id="UP001236569"/>
    </source>
</evidence>
<dbReference type="EMBL" id="JASHID010000004">
    <property type="protein sequence ID" value="MDI9864257.1"/>
    <property type="molecule type" value="Genomic_DNA"/>
</dbReference>
<dbReference type="Gene3D" id="1.10.10.10">
    <property type="entry name" value="Winged helix-like DNA-binding domain superfamily/Winged helix DNA-binding domain"/>
    <property type="match status" value="1"/>
</dbReference>
<dbReference type="PANTHER" id="PTHR43736:SF4">
    <property type="entry name" value="SLR1690 PROTEIN"/>
    <property type="match status" value="1"/>
</dbReference>
<dbReference type="Pfam" id="PF21906">
    <property type="entry name" value="WHD_NrtR"/>
    <property type="match status" value="1"/>
</dbReference>
<dbReference type="SUPFAM" id="SSF46785">
    <property type="entry name" value="Winged helix' DNA-binding domain"/>
    <property type="match status" value="1"/>
</dbReference>
<dbReference type="Gene3D" id="3.90.79.10">
    <property type="entry name" value="Nucleoside Triphosphate Pyrophosphohydrolase"/>
    <property type="match status" value="1"/>
</dbReference>
<comment type="caution">
    <text evidence="2">The sequence shown here is derived from an EMBL/GenBank/DDBJ whole genome shotgun (WGS) entry which is preliminary data.</text>
</comment>
<dbReference type="InterPro" id="IPR054105">
    <property type="entry name" value="WHD_NrtR"/>
</dbReference>
<dbReference type="PROSITE" id="PS51462">
    <property type="entry name" value="NUDIX"/>
    <property type="match status" value="1"/>
</dbReference>
<protein>
    <submittedName>
        <fullName evidence="2">NUDIX domain-containing protein</fullName>
    </submittedName>
</protein>
<accession>A0ABT6YKY8</accession>
<keyword evidence="3" id="KW-1185">Reference proteome</keyword>
<dbReference type="SUPFAM" id="SSF55811">
    <property type="entry name" value="Nudix"/>
    <property type="match status" value="1"/>
</dbReference>
<gene>
    <name evidence="2" type="ORF">QM480_07970</name>
</gene>
<dbReference type="InterPro" id="IPR036390">
    <property type="entry name" value="WH_DNA-bd_sf"/>
</dbReference>
<organism evidence="2 3">
    <name type="scientific">Flectobacillus longus</name>
    <dbReference type="NCBI Taxonomy" id="2984207"/>
    <lineage>
        <taxon>Bacteria</taxon>
        <taxon>Pseudomonadati</taxon>
        <taxon>Bacteroidota</taxon>
        <taxon>Cytophagia</taxon>
        <taxon>Cytophagales</taxon>
        <taxon>Flectobacillaceae</taxon>
        <taxon>Flectobacillus</taxon>
    </lineage>
</organism>
<feature type="domain" description="Nudix hydrolase" evidence="1">
    <location>
        <begin position="10"/>
        <end position="170"/>
    </location>
</feature>
<dbReference type="InterPro" id="IPR000086">
    <property type="entry name" value="NUDIX_hydrolase_dom"/>
</dbReference>
<dbReference type="InterPro" id="IPR015797">
    <property type="entry name" value="NUDIX_hydrolase-like_dom_sf"/>
</dbReference>